<feature type="non-terminal residue" evidence="2">
    <location>
        <position position="423"/>
    </location>
</feature>
<evidence type="ECO:0000313" key="2">
    <source>
        <dbReference type="EMBL" id="CAA9516267.1"/>
    </source>
</evidence>
<protein>
    <submittedName>
        <fullName evidence="2">Uncharacterized protein</fullName>
    </submittedName>
</protein>
<dbReference type="AlphaFoldDB" id="A0A6J4T8X2"/>
<feature type="region of interest" description="Disordered" evidence="1">
    <location>
        <begin position="195"/>
        <end position="220"/>
    </location>
</feature>
<proteinExistence type="predicted"/>
<dbReference type="EMBL" id="CADCWA010000090">
    <property type="protein sequence ID" value="CAA9516267.1"/>
    <property type="molecule type" value="Genomic_DNA"/>
</dbReference>
<feature type="region of interest" description="Disordered" evidence="1">
    <location>
        <begin position="389"/>
        <end position="423"/>
    </location>
</feature>
<gene>
    <name evidence="2" type="ORF">AVDCRST_MAG31-1299</name>
</gene>
<feature type="compositionally biased region" description="Basic and acidic residues" evidence="1">
    <location>
        <begin position="252"/>
        <end position="262"/>
    </location>
</feature>
<feature type="region of interest" description="Disordered" evidence="1">
    <location>
        <begin position="34"/>
        <end position="63"/>
    </location>
</feature>
<feature type="region of interest" description="Disordered" evidence="1">
    <location>
        <begin position="338"/>
        <end position="375"/>
    </location>
</feature>
<feature type="region of interest" description="Disordered" evidence="1">
    <location>
        <begin position="252"/>
        <end position="298"/>
    </location>
</feature>
<sequence>ALQIATPARFRAAPWRARDGCAAGRPDGAQCLCDRRHDPGAARDRRPARRRGREPSPAGGGRLHLRLRLRPTGVGPACRPLWPQAGAGDRHCALHAVRRPVLDCSELRAAGGRPRAPGRVGRGDPRAGGGDGPRPVRGRGDGPGDEPGVYGVHAGAGAGAERRPGDPDRWPMAGDLLGACGLRPADGSVELPAAAGNAASRVPADAPHHRTRGRGPRGAERAAVAGLYACADRHLRRPGRLHCVHPADRVRRLPPARRDRLGIRRGRSAHGAGQLAQQPAGRPPRAAPDRASGRAGLCGPDAGPCAAGNGVRGEPGRVRGAAGTGDGELRLYLLQPQHAGDGEDGADRRHGVVHPGRGRHGGRCSRGLHDRPAVRRNPAAVPVGLRWMRPGRSRAGGVDGAPTLVRAAGASRVRTGQSRPGGI</sequence>
<accession>A0A6J4T8X2</accession>
<feature type="compositionally biased region" description="Polar residues" evidence="1">
    <location>
        <begin position="414"/>
        <end position="423"/>
    </location>
</feature>
<feature type="compositionally biased region" description="Basic and acidic residues" evidence="1">
    <location>
        <begin position="34"/>
        <end position="45"/>
    </location>
</feature>
<feature type="compositionally biased region" description="Low complexity" evidence="1">
    <location>
        <begin position="269"/>
        <end position="280"/>
    </location>
</feature>
<feature type="compositionally biased region" description="Low complexity" evidence="1">
    <location>
        <begin position="108"/>
        <end position="119"/>
    </location>
</feature>
<feature type="region of interest" description="Disordered" evidence="1">
    <location>
        <begin position="108"/>
        <end position="171"/>
    </location>
</feature>
<name>A0A6J4T8X2_9SPHN</name>
<organism evidence="2">
    <name type="scientific">uncultured Sphingomonas sp</name>
    <dbReference type="NCBI Taxonomy" id="158754"/>
    <lineage>
        <taxon>Bacteria</taxon>
        <taxon>Pseudomonadati</taxon>
        <taxon>Pseudomonadota</taxon>
        <taxon>Alphaproteobacteria</taxon>
        <taxon>Sphingomonadales</taxon>
        <taxon>Sphingomonadaceae</taxon>
        <taxon>Sphingomonas</taxon>
        <taxon>environmental samples</taxon>
    </lineage>
</organism>
<feature type="non-terminal residue" evidence="2">
    <location>
        <position position="1"/>
    </location>
</feature>
<reference evidence="2" key="1">
    <citation type="submission" date="2020-02" db="EMBL/GenBank/DDBJ databases">
        <authorList>
            <person name="Meier V. D."/>
        </authorList>
    </citation>
    <scope>NUCLEOTIDE SEQUENCE</scope>
    <source>
        <strain evidence="2">AVDCRST_MAG31</strain>
    </source>
</reference>
<evidence type="ECO:0000256" key="1">
    <source>
        <dbReference type="SAM" id="MobiDB-lite"/>
    </source>
</evidence>
<feature type="compositionally biased region" description="Basic and acidic residues" evidence="1">
    <location>
        <begin position="160"/>
        <end position="169"/>
    </location>
</feature>